<dbReference type="InterPro" id="IPR050696">
    <property type="entry name" value="FtsA/MreB"/>
</dbReference>
<dbReference type="InterPro" id="IPR043129">
    <property type="entry name" value="ATPase_NBD"/>
</dbReference>
<evidence type="ECO:0000259" key="1">
    <source>
        <dbReference type="SMART" id="SM00842"/>
    </source>
</evidence>
<dbReference type="SMART" id="SM00842">
    <property type="entry name" value="FtsA"/>
    <property type="match status" value="1"/>
</dbReference>
<reference evidence="3" key="1">
    <citation type="submission" date="2016-10" db="EMBL/GenBank/DDBJ databases">
        <authorList>
            <person name="Varghese N."/>
            <person name="Submissions S."/>
        </authorList>
    </citation>
    <scope>NUCLEOTIDE SEQUENCE [LARGE SCALE GENOMIC DNA]</scope>
    <source>
        <strain evidence="3">CGMCC 1.10369</strain>
    </source>
</reference>
<dbReference type="SUPFAM" id="SSF53067">
    <property type="entry name" value="Actin-like ATPase domain"/>
    <property type="match status" value="2"/>
</dbReference>
<keyword evidence="2" id="KW-0131">Cell cycle</keyword>
<dbReference type="Gene3D" id="3.30.420.40">
    <property type="match status" value="2"/>
</dbReference>
<organism evidence="2 3">
    <name type="scientific">Alkalicoccus daliensis</name>
    <dbReference type="NCBI Taxonomy" id="745820"/>
    <lineage>
        <taxon>Bacteria</taxon>
        <taxon>Bacillati</taxon>
        <taxon>Bacillota</taxon>
        <taxon>Bacilli</taxon>
        <taxon>Bacillales</taxon>
        <taxon>Bacillaceae</taxon>
        <taxon>Alkalicoccus</taxon>
    </lineage>
</organism>
<dbReference type="AlphaFoldDB" id="A0A1H0C8Z0"/>
<keyword evidence="2" id="KW-0132">Cell division</keyword>
<sequence length="713" mass="77954">MTTQKYIFGLDIGTRSVVGLLLKESGNSYHVADVLSIEHSERSMLDGQIHNVQEVAKTICAVKETLEEKYGELSSVCVAAAGRSLQTKKAKIEIPISDNTIVDRSALLHLELTAVQKAQHELAKERVTEKRKVKDYCVGYSVMHYELDGEPIGSLIDQQGETASVEVIATFLPKVVVESLLTALQRSGLELEALTLEPIAAINILIPSSMRRLNVALVDIGAGTSDIALTEEGTVTAYGMVPSAGDEITEALSDHFLLDFPEAEEVKKKLHNESEIAVTDILGMESIISAEDIINAVEQQIESLAEEITLEILRLNGRLPKAVMLVGGGSLTPLLPAKIAQKLELPENRVAIRGLDAIKSVSFADHIAMTPELVTPVGIAVTARESPIEYVSVEVNQQLTRLFDAKQLTIADALLASGMEIADLYGKPGPAKMIKLNGSYISIPGTMGTSPLIQLNGAPASLDTPISHKDALTVTKGENGREGKAALQDILEESSRMPVYINNKLREIPAAIYVNKVEASLEYSLQDHDIVSVDFPKTIQEALELLQYPLEHHSVKVFINNKPLAIETASVSIQKNTLAATLTDAVNPKDALTIHPKSKVSPSAKDFLLMYDQDAIHEIKVTFNGEPVYLLKEKYDCFIQDQQISLENKLSTGSRLEAVKKHSAPFIYQDVFTKVTIEQPKESNKKLVTLINNKPADFSSEIRHGDELTLTWH</sequence>
<dbReference type="RefSeq" id="WP_090841119.1">
    <property type="nucleotide sequence ID" value="NZ_FNIL01000002.1"/>
</dbReference>
<dbReference type="OrthoDB" id="9768127at2"/>
<dbReference type="CDD" id="cd24004">
    <property type="entry name" value="ASKHA_NBD_PilM-like"/>
    <property type="match status" value="1"/>
</dbReference>
<dbReference type="STRING" id="745820.SAMN04488053_1026"/>
<name>A0A1H0C8Z0_9BACI</name>
<protein>
    <submittedName>
        <fullName evidence="2">Cell division protein FtsA</fullName>
    </submittedName>
</protein>
<evidence type="ECO:0000313" key="2">
    <source>
        <dbReference type="EMBL" id="SDN54286.1"/>
    </source>
</evidence>
<dbReference type="GO" id="GO:0051301">
    <property type="term" value="P:cell division"/>
    <property type="evidence" value="ECO:0007669"/>
    <property type="project" value="UniProtKB-KW"/>
</dbReference>
<proteinExistence type="predicted"/>
<dbReference type="PANTHER" id="PTHR32432">
    <property type="entry name" value="CELL DIVISION PROTEIN FTSA-RELATED"/>
    <property type="match status" value="1"/>
</dbReference>
<dbReference type="EMBL" id="FNIL01000002">
    <property type="protein sequence ID" value="SDN54286.1"/>
    <property type="molecule type" value="Genomic_DNA"/>
</dbReference>
<dbReference type="Pfam" id="PF14450">
    <property type="entry name" value="FtsA"/>
    <property type="match status" value="1"/>
</dbReference>
<dbReference type="Proteomes" id="UP000198778">
    <property type="component" value="Unassembled WGS sequence"/>
</dbReference>
<dbReference type="InterPro" id="IPR003494">
    <property type="entry name" value="SHS2_FtsA"/>
</dbReference>
<dbReference type="PANTHER" id="PTHR32432:SF3">
    <property type="entry name" value="ETHANOLAMINE UTILIZATION PROTEIN EUTJ"/>
    <property type="match status" value="1"/>
</dbReference>
<gene>
    <name evidence="2" type="ORF">SAMN04488053_1026</name>
</gene>
<evidence type="ECO:0000313" key="3">
    <source>
        <dbReference type="Proteomes" id="UP000198778"/>
    </source>
</evidence>
<keyword evidence="3" id="KW-1185">Reference proteome</keyword>
<feature type="domain" description="SHS2" evidence="1">
    <location>
        <begin position="7"/>
        <end position="205"/>
    </location>
</feature>
<accession>A0A1H0C8Z0</accession>